<dbReference type="PROSITE" id="PS50801">
    <property type="entry name" value="STAS"/>
    <property type="match status" value="1"/>
</dbReference>
<dbReference type="InterPro" id="IPR036513">
    <property type="entry name" value="STAS_dom_sf"/>
</dbReference>
<dbReference type="InterPro" id="IPR003658">
    <property type="entry name" value="Anti-sigma_ant"/>
</dbReference>
<gene>
    <name evidence="4" type="ORF">TTHT_1210</name>
</gene>
<evidence type="ECO:0000313" key="4">
    <source>
        <dbReference type="EMBL" id="BBB32734.1"/>
    </source>
</evidence>
<dbReference type="Proteomes" id="UP000595564">
    <property type="component" value="Chromosome"/>
</dbReference>
<dbReference type="AlphaFoldDB" id="A0A7R6PFE7"/>
<organism evidence="4 5">
    <name type="scientific">Thermotomaculum hydrothermale</name>
    <dbReference type="NCBI Taxonomy" id="981385"/>
    <lineage>
        <taxon>Bacteria</taxon>
        <taxon>Pseudomonadati</taxon>
        <taxon>Acidobacteriota</taxon>
        <taxon>Holophagae</taxon>
        <taxon>Thermotomaculales</taxon>
        <taxon>Thermotomaculaceae</taxon>
        <taxon>Thermotomaculum</taxon>
    </lineage>
</organism>
<dbReference type="GO" id="GO:0043856">
    <property type="term" value="F:anti-sigma factor antagonist activity"/>
    <property type="evidence" value="ECO:0007669"/>
    <property type="project" value="InterPro"/>
</dbReference>
<evidence type="ECO:0000256" key="2">
    <source>
        <dbReference type="RuleBase" id="RU003749"/>
    </source>
</evidence>
<dbReference type="InterPro" id="IPR002645">
    <property type="entry name" value="STAS_dom"/>
</dbReference>
<feature type="domain" description="STAS" evidence="3">
    <location>
        <begin position="4"/>
        <end position="104"/>
    </location>
</feature>
<dbReference type="PANTHER" id="PTHR33495">
    <property type="entry name" value="ANTI-SIGMA FACTOR ANTAGONIST TM_1081-RELATED-RELATED"/>
    <property type="match status" value="1"/>
</dbReference>
<dbReference type="EMBL" id="AP017470">
    <property type="protein sequence ID" value="BBB32734.1"/>
    <property type="molecule type" value="Genomic_DNA"/>
</dbReference>
<proteinExistence type="inferred from homology"/>
<evidence type="ECO:0000256" key="1">
    <source>
        <dbReference type="ARBA" id="ARBA00009013"/>
    </source>
</evidence>
<reference evidence="4 5" key="1">
    <citation type="journal article" date="2012" name="Extremophiles">
        <title>Thermotomaculum hydrothermale gen. nov., sp. nov., a novel heterotrophic thermophile within the phylum Acidobacteria from a deep-sea hydrothermal vent chimney in the Southern Okinawa Trough.</title>
        <authorList>
            <person name="Izumi H."/>
            <person name="Nunoura T."/>
            <person name="Miyazaki M."/>
            <person name="Mino S."/>
            <person name="Toki T."/>
            <person name="Takai K."/>
            <person name="Sako Y."/>
            <person name="Sawabe T."/>
            <person name="Nakagawa S."/>
        </authorList>
    </citation>
    <scope>NUCLEOTIDE SEQUENCE [LARGE SCALE GENOMIC DNA]</scope>
    <source>
        <strain evidence="4 5">AC55</strain>
    </source>
</reference>
<protein>
    <recommendedName>
        <fullName evidence="2">Anti-sigma factor antagonist</fullName>
    </recommendedName>
</protein>
<dbReference type="NCBIfam" id="TIGR00377">
    <property type="entry name" value="ant_ant_sig"/>
    <property type="match status" value="1"/>
</dbReference>
<dbReference type="Gene3D" id="3.30.750.24">
    <property type="entry name" value="STAS domain"/>
    <property type="match status" value="1"/>
</dbReference>
<comment type="similarity">
    <text evidence="1 2">Belongs to the anti-sigma-factor antagonist family.</text>
</comment>
<dbReference type="CDD" id="cd07043">
    <property type="entry name" value="STAS_anti-anti-sigma_factors"/>
    <property type="match status" value="1"/>
</dbReference>
<sequence>MLYVEENADSLKGYVTVLVKGKIDTIGNDILKNKVEPFLEDPNFKTIEINLKDCDFITSVGLGALVALHKRAEELGKKIIFTELHKNVESIFKITNLYNYFNIE</sequence>
<name>A0A7R6PFE7_9BACT</name>
<keyword evidence="5" id="KW-1185">Reference proteome</keyword>
<dbReference type="Pfam" id="PF01740">
    <property type="entry name" value="STAS"/>
    <property type="match status" value="1"/>
</dbReference>
<dbReference type="KEGG" id="thyd:TTHT_1210"/>
<evidence type="ECO:0000259" key="3">
    <source>
        <dbReference type="PROSITE" id="PS50801"/>
    </source>
</evidence>
<dbReference type="RefSeq" id="WP_201327036.1">
    <property type="nucleotide sequence ID" value="NZ_AP017470.1"/>
</dbReference>
<accession>A0A7R6PFE7</accession>
<dbReference type="SUPFAM" id="SSF52091">
    <property type="entry name" value="SpoIIaa-like"/>
    <property type="match status" value="1"/>
</dbReference>
<evidence type="ECO:0000313" key="5">
    <source>
        <dbReference type="Proteomes" id="UP000595564"/>
    </source>
</evidence>